<dbReference type="InterPro" id="IPR036397">
    <property type="entry name" value="RNaseH_sf"/>
</dbReference>
<keyword evidence="2" id="KW-1185">Reference proteome</keyword>
<dbReference type="SUPFAM" id="SSF53098">
    <property type="entry name" value="Ribonuclease H-like"/>
    <property type="match status" value="1"/>
</dbReference>
<reference evidence="2" key="1">
    <citation type="journal article" date="2014" name="Nat. Commun.">
        <title>The emerging biofuel crop Camelina sativa retains a highly undifferentiated hexaploid genome structure.</title>
        <authorList>
            <person name="Kagale S."/>
            <person name="Koh C."/>
            <person name="Nixon J."/>
            <person name="Bollina V."/>
            <person name="Clarke W.E."/>
            <person name="Tuteja R."/>
            <person name="Spillane C."/>
            <person name="Robinson S.J."/>
            <person name="Links M.G."/>
            <person name="Clarke C."/>
            <person name="Higgins E.E."/>
            <person name="Huebert T."/>
            <person name="Sharpe A.G."/>
            <person name="Parkin I.A."/>
        </authorList>
    </citation>
    <scope>NUCLEOTIDE SEQUENCE [LARGE SCALE GENOMIC DNA]</scope>
    <source>
        <strain evidence="2">cv. DH55</strain>
    </source>
</reference>
<protein>
    <submittedName>
        <fullName evidence="3">Uncharacterized protein LOC104733339</fullName>
    </submittedName>
</protein>
<dbReference type="Pfam" id="PF13456">
    <property type="entry name" value="RVT_3"/>
    <property type="match status" value="1"/>
</dbReference>
<dbReference type="InterPro" id="IPR000477">
    <property type="entry name" value="RT_dom"/>
</dbReference>
<dbReference type="CDD" id="cd01650">
    <property type="entry name" value="RT_nLTR_like"/>
    <property type="match status" value="1"/>
</dbReference>
<reference evidence="3" key="2">
    <citation type="submission" date="2025-08" db="UniProtKB">
        <authorList>
            <consortium name="RefSeq"/>
        </authorList>
    </citation>
    <scope>IDENTIFICATION</scope>
    <source>
        <tissue evidence="3">Leaf</tissue>
    </source>
</reference>
<dbReference type="InterPro" id="IPR012337">
    <property type="entry name" value="RNaseH-like_sf"/>
</dbReference>
<dbReference type="Proteomes" id="UP000694864">
    <property type="component" value="Chromosome 12"/>
</dbReference>
<dbReference type="InterPro" id="IPR002156">
    <property type="entry name" value="RNaseH_domain"/>
</dbReference>
<accession>A0ABM0V5S9</accession>
<dbReference type="PANTHER" id="PTHR33116:SF86">
    <property type="entry name" value="REVERSE TRANSCRIPTASE DOMAIN-CONTAINING PROTEIN"/>
    <property type="match status" value="1"/>
</dbReference>
<dbReference type="Gene3D" id="3.30.420.10">
    <property type="entry name" value="Ribonuclease H-like superfamily/Ribonuclease H"/>
    <property type="match status" value="1"/>
</dbReference>
<name>A0ABM0V5S9_CAMSA</name>
<dbReference type="SUPFAM" id="SSF56672">
    <property type="entry name" value="DNA/RNA polymerases"/>
    <property type="match status" value="1"/>
</dbReference>
<dbReference type="InterPro" id="IPR044730">
    <property type="entry name" value="RNase_H-like_dom_plant"/>
</dbReference>
<dbReference type="CDD" id="cd06222">
    <property type="entry name" value="RNase_H_like"/>
    <property type="match status" value="1"/>
</dbReference>
<dbReference type="Pfam" id="PF00078">
    <property type="entry name" value="RVT_1"/>
    <property type="match status" value="1"/>
</dbReference>
<feature type="domain" description="Reverse transcriptase" evidence="1">
    <location>
        <begin position="66"/>
        <end position="336"/>
    </location>
</feature>
<gene>
    <name evidence="3" type="primary">LOC104733339</name>
</gene>
<dbReference type="InterPro" id="IPR026960">
    <property type="entry name" value="RVT-Znf"/>
</dbReference>
<evidence type="ECO:0000313" key="3">
    <source>
        <dbReference type="RefSeq" id="XP_010451225.1"/>
    </source>
</evidence>
<dbReference type="InterPro" id="IPR043502">
    <property type="entry name" value="DNA/RNA_pol_sf"/>
</dbReference>
<dbReference type="PANTHER" id="PTHR33116">
    <property type="entry name" value="REVERSE TRANSCRIPTASE ZINC-BINDING DOMAIN-CONTAINING PROTEIN-RELATED-RELATED"/>
    <property type="match status" value="1"/>
</dbReference>
<sequence length="922" mass="104885">MLQEVTPIITDSMNRDLIRDISEAEVRKALFAMHPEKTPGPDGMTALFFQRFWPSLKGDLVALVREFFRTGGFDPRLNETNICLIPKVDRPQRMTEFRPISLCNVSYKIISKVLCFRLKRFLPLLVSETQSAFVSGRLITDNILVAQEMFHGLNTNRRCNSEFLAFKTDMSKAYDRVEWDFLEAVMLRLGFDRKWISWIMWCVSSVSYQVLMNGQPRGSIIPHRGLCQGDPLSPYLFILCTEVLIANIKKAEREKKLTEATECQTVMEIISNYGKASGQEVNLAKSSIMFGKKVPPEVRDQLKSIIGISKEGGMGSYLGIPESLQGSKTKVFGYVKDRLDDRVNGWNAKYLSKGGKEIMIKSVALALPTHVMSCYKLPQELMSKLTSAISTFWWKSNDKARGLHWVAWDKLCKDNCEGGLGFRALEQFNDAMLAKQYWRLIHYPTSLMARVLKGRYFWNKHPLMATKPYNPSFAWRSIFSTKELVAQGARWAVGSGCSISVWRDPWIPDTRPRPANGQGRLWLPSLMVNHLINPVTKDWHLPTLEEFLDPEDVAIIRGMTVSKVLKPDRLVWHFTKSGKYTVRSGYRLARDLMAEVEYGPTCMALRAHSWKLDVPPKIQHFFWQVASGSLPVLERLVHRGVRCDPLCKRCESAPETINHALFECPRSRDVWALSSVSSVPDGFPYGSIYANLDFIFWRATSQSGDPDIASRLPWILWSLWKDRNKKVFQGLAAEPVDILNQAHNDKLLWEEAKSFSESYLHPPAVLEDRGPFPRCQIDGSWKGLDPLQGLGWWCFSSEDSTLLLGARSIRRDSISLHAEVQALIWAMESLLAAGVDCQIFETDCAELVAMVQMPDDWPAFSNLLEEFLLLKTSFLSFALTKIPRDLNVRADCLARSSRSLFSESSFVNTFPPGWATNFGVTF</sequence>
<evidence type="ECO:0000313" key="2">
    <source>
        <dbReference type="Proteomes" id="UP000694864"/>
    </source>
</evidence>
<dbReference type="PROSITE" id="PS50878">
    <property type="entry name" value="RT_POL"/>
    <property type="match status" value="1"/>
</dbReference>
<organism evidence="2 3">
    <name type="scientific">Camelina sativa</name>
    <name type="common">False flax</name>
    <name type="synonym">Myagrum sativum</name>
    <dbReference type="NCBI Taxonomy" id="90675"/>
    <lineage>
        <taxon>Eukaryota</taxon>
        <taxon>Viridiplantae</taxon>
        <taxon>Streptophyta</taxon>
        <taxon>Embryophyta</taxon>
        <taxon>Tracheophyta</taxon>
        <taxon>Spermatophyta</taxon>
        <taxon>Magnoliopsida</taxon>
        <taxon>eudicotyledons</taxon>
        <taxon>Gunneridae</taxon>
        <taxon>Pentapetalae</taxon>
        <taxon>rosids</taxon>
        <taxon>malvids</taxon>
        <taxon>Brassicales</taxon>
        <taxon>Brassicaceae</taxon>
        <taxon>Camelineae</taxon>
        <taxon>Camelina</taxon>
    </lineage>
</organism>
<dbReference type="GeneID" id="104733339"/>
<proteinExistence type="predicted"/>
<dbReference type="Pfam" id="PF13966">
    <property type="entry name" value="zf-RVT"/>
    <property type="match status" value="1"/>
</dbReference>
<evidence type="ECO:0000259" key="1">
    <source>
        <dbReference type="PROSITE" id="PS50878"/>
    </source>
</evidence>
<dbReference type="RefSeq" id="XP_010451225.1">
    <property type="nucleotide sequence ID" value="XM_010452923.1"/>
</dbReference>